<gene>
    <name evidence="2" type="ORF">O4U47_15325</name>
</gene>
<dbReference type="Gene3D" id="3.30.460.10">
    <property type="entry name" value="Beta Polymerase, domain 2"/>
    <property type="match status" value="1"/>
</dbReference>
<name>A0ABT4TP11_9ACTN</name>
<dbReference type="PANTHER" id="PTHR34822:SF1">
    <property type="entry name" value="GRPB FAMILY PROTEIN"/>
    <property type="match status" value="1"/>
</dbReference>
<accession>A0ABT4TP11</accession>
<feature type="region of interest" description="Disordered" evidence="1">
    <location>
        <begin position="1"/>
        <end position="25"/>
    </location>
</feature>
<sequence>MSPSHESPERLPVRGEARGSHFDRSFGRGDERVVLTAHDPKWPYLFQREAERVREALGPVAVAVEHVGSTAVPGLAARPCVDLLLLVGDPADEGAYRPALEKAGYVLHYAEPDFHDHHVFKGPGVSSTLHVFADGPEPRRILALRDRLRADTEDRERYERAKRDLAERHGDSVQDYAEGKTGVIEEILSRAPEAGR</sequence>
<keyword evidence="3" id="KW-1185">Reference proteome</keyword>
<dbReference type="InterPro" id="IPR043519">
    <property type="entry name" value="NT_sf"/>
</dbReference>
<evidence type="ECO:0000256" key="1">
    <source>
        <dbReference type="SAM" id="MobiDB-lite"/>
    </source>
</evidence>
<dbReference type="RefSeq" id="WP_270678537.1">
    <property type="nucleotide sequence ID" value="NZ_JAQFWP010000026.1"/>
</dbReference>
<proteinExistence type="predicted"/>
<evidence type="ECO:0000313" key="2">
    <source>
        <dbReference type="EMBL" id="MDA2805887.1"/>
    </source>
</evidence>
<dbReference type="EMBL" id="JAQFWP010000026">
    <property type="protein sequence ID" value="MDA2805887.1"/>
    <property type="molecule type" value="Genomic_DNA"/>
</dbReference>
<comment type="caution">
    <text evidence="2">The sequence shown here is derived from an EMBL/GenBank/DDBJ whole genome shotgun (WGS) entry which is preliminary data.</text>
</comment>
<organism evidence="2 3">
    <name type="scientific">Nocardiopsis suaedae</name>
    <dbReference type="NCBI Taxonomy" id="3018444"/>
    <lineage>
        <taxon>Bacteria</taxon>
        <taxon>Bacillati</taxon>
        <taxon>Actinomycetota</taxon>
        <taxon>Actinomycetes</taxon>
        <taxon>Streptosporangiales</taxon>
        <taxon>Nocardiopsidaceae</taxon>
        <taxon>Nocardiopsis</taxon>
    </lineage>
</organism>
<evidence type="ECO:0000313" key="3">
    <source>
        <dbReference type="Proteomes" id="UP001165685"/>
    </source>
</evidence>
<dbReference type="Pfam" id="PF04229">
    <property type="entry name" value="GrpB"/>
    <property type="match status" value="1"/>
</dbReference>
<dbReference type="SUPFAM" id="SSF81301">
    <property type="entry name" value="Nucleotidyltransferase"/>
    <property type="match status" value="1"/>
</dbReference>
<dbReference type="Proteomes" id="UP001165685">
    <property type="component" value="Unassembled WGS sequence"/>
</dbReference>
<feature type="region of interest" description="Disordered" evidence="1">
    <location>
        <begin position="153"/>
        <end position="172"/>
    </location>
</feature>
<dbReference type="PANTHER" id="PTHR34822">
    <property type="entry name" value="GRPB DOMAIN PROTEIN (AFU_ORTHOLOGUE AFUA_1G01530)"/>
    <property type="match status" value="1"/>
</dbReference>
<reference evidence="2" key="1">
    <citation type="submission" date="2023-01" db="EMBL/GenBank/DDBJ databases">
        <title>Draft genome sequence of Nocardiopsis sp. LSu2-4 isolated from halophytes.</title>
        <authorList>
            <person name="Duangmal K."/>
            <person name="Chantavorakit T."/>
        </authorList>
    </citation>
    <scope>NUCLEOTIDE SEQUENCE</scope>
    <source>
        <strain evidence="2">LSu2-4</strain>
    </source>
</reference>
<dbReference type="InterPro" id="IPR007344">
    <property type="entry name" value="GrpB/CoaE"/>
</dbReference>
<protein>
    <submittedName>
        <fullName evidence="2">GrpB family protein</fullName>
    </submittedName>
</protein>